<gene>
    <name evidence="3" type="primary">LOC112680414</name>
</gene>
<dbReference type="RefSeq" id="XP_025406284.1">
    <property type="nucleotide sequence ID" value="XM_025550499.1"/>
</dbReference>
<organism evidence="2 3">
    <name type="scientific">Sipha flava</name>
    <name type="common">yellow sugarcane aphid</name>
    <dbReference type="NCBI Taxonomy" id="143950"/>
    <lineage>
        <taxon>Eukaryota</taxon>
        <taxon>Metazoa</taxon>
        <taxon>Ecdysozoa</taxon>
        <taxon>Arthropoda</taxon>
        <taxon>Hexapoda</taxon>
        <taxon>Insecta</taxon>
        <taxon>Pterygota</taxon>
        <taxon>Neoptera</taxon>
        <taxon>Paraneoptera</taxon>
        <taxon>Hemiptera</taxon>
        <taxon>Sternorrhyncha</taxon>
        <taxon>Aphidomorpha</taxon>
        <taxon>Aphidoidea</taxon>
        <taxon>Aphididae</taxon>
        <taxon>Sipha</taxon>
    </lineage>
</organism>
<feature type="compositionally biased region" description="Polar residues" evidence="1">
    <location>
        <begin position="214"/>
        <end position="234"/>
    </location>
</feature>
<evidence type="ECO:0000313" key="3">
    <source>
        <dbReference type="RefSeq" id="XP_025406284.1"/>
    </source>
</evidence>
<dbReference type="Proteomes" id="UP000694846">
    <property type="component" value="Unplaced"/>
</dbReference>
<proteinExistence type="predicted"/>
<accession>A0A8B8F621</accession>
<dbReference type="GeneID" id="112680414"/>
<dbReference type="AlphaFoldDB" id="A0A8B8F621"/>
<evidence type="ECO:0000313" key="2">
    <source>
        <dbReference type="Proteomes" id="UP000694846"/>
    </source>
</evidence>
<name>A0A8B8F621_9HEMI</name>
<feature type="region of interest" description="Disordered" evidence="1">
    <location>
        <begin position="197"/>
        <end position="234"/>
    </location>
</feature>
<protein>
    <submittedName>
        <fullName evidence="3">Uncharacterized protein LOC112680414</fullName>
    </submittedName>
</protein>
<feature type="compositionally biased region" description="Basic and acidic residues" evidence="1">
    <location>
        <begin position="197"/>
        <end position="213"/>
    </location>
</feature>
<sequence length="247" mass="28225">MAKITDNKLKVAQLKRSADTKKSKISILYYQNVYKSGKKSLGRKLTAKKLTIKKKSALDKKVVADSKRIDDNATEGINIGKKINETLVQGARCKVQDTRATPVTYEIIDEQHTYKEPKQLYFESITELEETVLQFCIKMINQTHQQIIQLKINQLELSIDEPESPTDEVELNTIINEQDPKVGEPDVQTDESKLKIDELEPLHDEPEQNEKINEQNLLYDSFPPSSRITNTDAMNAKTQEYLKTAKS</sequence>
<reference evidence="3" key="1">
    <citation type="submission" date="2025-08" db="UniProtKB">
        <authorList>
            <consortium name="RefSeq"/>
        </authorList>
    </citation>
    <scope>IDENTIFICATION</scope>
    <source>
        <tissue evidence="3">Whole body</tissue>
    </source>
</reference>
<evidence type="ECO:0000256" key="1">
    <source>
        <dbReference type="SAM" id="MobiDB-lite"/>
    </source>
</evidence>
<keyword evidence="2" id="KW-1185">Reference proteome</keyword>